<evidence type="ECO:0000313" key="1">
    <source>
        <dbReference type="EMBL" id="QTD96992.1"/>
    </source>
</evidence>
<accession>A0ABX7TJZ9</accession>
<evidence type="ECO:0000313" key="2">
    <source>
        <dbReference type="Proteomes" id="UP000663908"/>
    </source>
</evidence>
<sequence>MTTQSDAVRRFTDAWKCGDDDTINQITIEITQSGNDADIVAMSRVMAKTTYASSK</sequence>
<dbReference type="Proteomes" id="UP000663908">
    <property type="component" value="Chromosome"/>
</dbReference>
<dbReference type="EMBL" id="CP071839">
    <property type="protein sequence ID" value="QTD96992.1"/>
    <property type="molecule type" value="Genomic_DNA"/>
</dbReference>
<proteinExistence type="predicted"/>
<name>A0ABX7TJZ9_STRCY</name>
<gene>
    <name evidence="1" type="ORF">S1361_06485</name>
</gene>
<reference evidence="1 2" key="1">
    <citation type="submission" date="2021-03" db="EMBL/GenBank/DDBJ databases">
        <title>Complete genome sequence of Streptomyces cyanogenus S136, producer of anticancer angucycline landomycin A.</title>
        <authorList>
            <person name="Hrab P."/>
            <person name="Ruckert C."/>
            <person name="Busche T."/>
            <person name="Ostash I."/>
            <person name="Kalinowski J."/>
            <person name="Fedorenko V."/>
            <person name="Yushchuk O."/>
            <person name="Ostash B."/>
        </authorList>
    </citation>
    <scope>NUCLEOTIDE SEQUENCE [LARGE SCALE GENOMIC DNA]</scope>
    <source>
        <strain evidence="1 2">S136</strain>
    </source>
</reference>
<dbReference type="RefSeq" id="WP_208030882.1">
    <property type="nucleotide sequence ID" value="NZ_CP071839.1"/>
</dbReference>
<organism evidence="1 2">
    <name type="scientific">Streptomyces cyanogenus</name>
    <dbReference type="NCBI Taxonomy" id="80860"/>
    <lineage>
        <taxon>Bacteria</taxon>
        <taxon>Bacillati</taxon>
        <taxon>Actinomycetota</taxon>
        <taxon>Actinomycetes</taxon>
        <taxon>Kitasatosporales</taxon>
        <taxon>Streptomycetaceae</taxon>
        <taxon>Streptomyces</taxon>
    </lineage>
</organism>
<keyword evidence="2" id="KW-1185">Reference proteome</keyword>
<protein>
    <submittedName>
        <fullName evidence="1">Uncharacterized protein</fullName>
    </submittedName>
</protein>